<protein>
    <submittedName>
        <fullName evidence="1">FMN-binding negative transcriptional regulator</fullName>
    </submittedName>
</protein>
<dbReference type="EMBL" id="QFQZ01000021">
    <property type="protein sequence ID" value="PZR34904.1"/>
    <property type="molecule type" value="Genomic_DNA"/>
</dbReference>
<dbReference type="PANTHER" id="PTHR35802">
    <property type="entry name" value="PROTEASE SYNTHASE AND SPORULATION PROTEIN PAI 2"/>
    <property type="match status" value="1"/>
</dbReference>
<dbReference type="PANTHER" id="PTHR35802:SF1">
    <property type="entry name" value="PROTEASE SYNTHASE AND SPORULATION PROTEIN PAI 2"/>
    <property type="match status" value="1"/>
</dbReference>
<evidence type="ECO:0000313" key="2">
    <source>
        <dbReference type="Proteomes" id="UP000249393"/>
    </source>
</evidence>
<dbReference type="Gene3D" id="2.30.110.10">
    <property type="entry name" value="Electron Transport, Fmn-binding Protein, Chain A"/>
    <property type="match status" value="1"/>
</dbReference>
<dbReference type="Proteomes" id="UP000249393">
    <property type="component" value="Unassembled WGS sequence"/>
</dbReference>
<proteinExistence type="predicted"/>
<dbReference type="InterPro" id="IPR012349">
    <property type="entry name" value="Split_barrel_FMN-bd"/>
</dbReference>
<dbReference type="SUPFAM" id="SSF50475">
    <property type="entry name" value="FMN-binding split barrel"/>
    <property type="match status" value="1"/>
</dbReference>
<reference evidence="1 2" key="1">
    <citation type="submission" date="2017-08" db="EMBL/GenBank/DDBJ databases">
        <title>Infants hospitalized years apart are colonized by the same room-sourced microbial strains.</title>
        <authorList>
            <person name="Brooks B."/>
            <person name="Olm M.R."/>
            <person name="Firek B.A."/>
            <person name="Baker R."/>
            <person name="Thomas B.C."/>
            <person name="Morowitz M.J."/>
            <person name="Banfield J.F."/>
        </authorList>
    </citation>
    <scope>NUCLEOTIDE SEQUENCE [LARGE SCALE GENOMIC DNA]</scope>
    <source>
        <strain evidence="1">S2_003_000_R2_4</strain>
    </source>
</reference>
<dbReference type="RefSeq" id="WP_304276726.1">
    <property type="nucleotide sequence ID" value="NZ_QFQZ01000021.1"/>
</dbReference>
<dbReference type="Pfam" id="PF04299">
    <property type="entry name" value="FMN_bind_2"/>
    <property type="match status" value="1"/>
</dbReference>
<name>A0A2W5X2R5_9CAUL</name>
<accession>A0A2W5X2R5</accession>
<sequence>MSESTPAGAPAGALDPFTGGPDDVLALIGEFPLAWVAPRNESAARVASLLPMLAELDSEGRLVSLLGHMARRNPLVTALEAAPRAMLLFTGPQAYVSPGLVSTPTWAPTWNYAQVRIEADIRLRPDLGHDALERLTQAMDETDQTGWRPRDVGARYESMEQAIIAFEANVTRVTAKFKLGQDETDQSLAEILASHPDPVLTRWMRRLNAARMGG</sequence>
<comment type="caution">
    <text evidence="1">The sequence shown here is derived from an EMBL/GenBank/DDBJ whole genome shotgun (WGS) entry which is preliminary data.</text>
</comment>
<dbReference type="InterPro" id="IPR007396">
    <property type="entry name" value="TR_PAI2-type"/>
</dbReference>
<evidence type="ECO:0000313" key="1">
    <source>
        <dbReference type="EMBL" id="PZR34904.1"/>
    </source>
</evidence>
<organism evidence="1 2">
    <name type="scientific">Caulobacter segnis</name>
    <dbReference type="NCBI Taxonomy" id="88688"/>
    <lineage>
        <taxon>Bacteria</taxon>
        <taxon>Pseudomonadati</taxon>
        <taxon>Pseudomonadota</taxon>
        <taxon>Alphaproteobacteria</taxon>
        <taxon>Caulobacterales</taxon>
        <taxon>Caulobacteraceae</taxon>
        <taxon>Caulobacter</taxon>
    </lineage>
</organism>
<gene>
    <name evidence="1" type="ORF">DI526_08940</name>
</gene>
<dbReference type="AlphaFoldDB" id="A0A2W5X2R5"/>